<proteinExistence type="predicted"/>
<name>A0A926I375_9FIRM</name>
<sequence>MAVSYKKLWKLLIDMDMTKTMLRKEAGITTAALAKLGKNENVNTEVLVKICNTLKCDISDIMELTNERTEQ</sequence>
<dbReference type="InterPro" id="IPR001387">
    <property type="entry name" value="Cro/C1-type_HTH"/>
</dbReference>
<dbReference type="InterPro" id="IPR010982">
    <property type="entry name" value="Lambda_DNA-bd_dom_sf"/>
</dbReference>
<dbReference type="RefSeq" id="WP_249295290.1">
    <property type="nucleotide sequence ID" value="NZ_JACRSV010000002.1"/>
</dbReference>
<gene>
    <name evidence="2" type="ORF">H8710_09550</name>
</gene>
<reference evidence="2" key="1">
    <citation type="submission" date="2020-08" db="EMBL/GenBank/DDBJ databases">
        <title>Genome public.</title>
        <authorList>
            <person name="Liu C."/>
            <person name="Sun Q."/>
        </authorList>
    </citation>
    <scope>NUCLEOTIDE SEQUENCE</scope>
    <source>
        <strain evidence="2">NSJ-33</strain>
    </source>
</reference>
<dbReference type="GO" id="GO:0003677">
    <property type="term" value="F:DNA binding"/>
    <property type="evidence" value="ECO:0007669"/>
    <property type="project" value="InterPro"/>
</dbReference>
<dbReference type="SUPFAM" id="SSF47413">
    <property type="entry name" value="lambda repressor-like DNA-binding domains"/>
    <property type="match status" value="1"/>
</dbReference>
<dbReference type="Pfam" id="PF13443">
    <property type="entry name" value="HTH_26"/>
    <property type="match status" value="1"/>
</dbReference>
<evidence type="ECO:0000259" key="1">
    <source>
        <dbReference type="PROSITE" id="PS50943"/>
    </source>
</evidence>
<evidence type="ECO:0000313" key="2">
    <source>
        <dbReference type="EMBL" id="MBC8560308.1"/>
    </source>
</evidence>
<dbReference type="AlphaFoldDB" id="A0A926I375"/>
<organism evidence="2 3">
    <name type="scientific">Fumia xinanensis</name>
    <dbReference type="NCBI Taxonomy" id="2763659"/>
    <lineage>
        <taxon>Bacteria</taxon>
        <taxon>Bacillati</taxon>
        <taxon>Bacillota</taxon>
        <taxon>Clostridia</taxon>
        <taxon>Eubacteriales</taxon>
        <taxon>Oscillospiraceae</taxon>
        <taxon>Fumia</taxon>
    </lineage>
</organism>
<dbReference type="Proteomes" id="UP000610760">
    <property type="component" value="Unassembled WGS sequence"/>
</dbReference>
<comment type="caution">
    <text evidence="2">The sequence shown here is derived from an EMBL/GenBank/DDBJ whole genome shotgun (WGS) entry which is preliminary data.</text>
</comment>
<evidence type="ECO:0000313" key="3">
    <source>
        <dbReference type="Proteomes" id="UP000610760"/>
    </source>
</evidence>
<dbReference type="Gene3D" id="1.10.260.40">
    <property type="entry name" value="lambda repressor-like DNA-binding domains"/>
    <property type="match status" value="1"/>
</dbReference>
<feature type="domain" description="HTH cro/C1-type" evidence="1">
    <location>
        <begin position="24"/>
        <end position="61"/>
    </location>
</feature>
<accession>A0A926I375</accession>
<protein>
    <submittedName>
        <fullName evidence="2">Helix-turn-helix transcriptional regulator</fullName>
    </submittedName>
</protein>
<keyword evidence="3" id="KW-1185">Reference proteome</keyword>
<dbReference type="PROSITE" id="PS50943">
    <property type="entry name" value="HTH_CROC1"/>
    <property type="match status" value="1"/>
</dbReference>
<dbReference type="EMBL" id="JACRSV010000002">
    <property type="protein sequence ID" value="MBC8560308.1"/>
    <property type="molecule type" value="Genomic_DNA"/>
</dbReference>